<comment type="catalytic activity">
    <reaction evidence="1">
        <text>S-ubiquitinyl-[E2 ubiquitin-conjugating enzyme]-L-cysteine + [acceptor protein]-L-lysine = [E2 ubiquitin-conjugating enzyme]-L-cysteine + N(6)-ubiquitinyl-[acceptor protein]-L-lysine.</text>
        <dbReference type="EC" id="2.3.2.27"/>
    </reaction>
</comment>
<dbReference type="Gene3D" id="3.50.30.30">
    <property type="match status" value="1"/>
</dbReference>
<gene>
    <name evidence="15" type="ORF">Z043_124091</name>
</gene>
<evidence type="ECO:0000256" key="1">
    <source>
        <dbReference type="ARBA" id="ARBA00000900"/>
    </source>
</evidence>
<evidence type="ECO:0000256" key="4">
    <source>
        <dbReference type="ARBA" id="ARBA00012483"/>
    </source>
</evidence>
<evidence type="ECO:0000256" key="11">
    <source>
        <dbReference type="ARBA" id="ARBA00023136"/>
    </source>
</evidence>
<evidence type="ECO:0000256" key="13">
    <source>
        <dbReference type="SAM" id="MobiDB-lite"/>
    </source>
</evidence>
<evidence type="ECO:0000313" key="16">
    <source>
        <dbReference type="Proteomes" id="UP000034805"/>
    </source>
</evidence>
<dbReference type="GO" id="GO:0061630">
    <property type="term" value="F:ubiquitin protein ligase activity"/>
    <property type="evidence" value="ECO:0007669"/>
    <property type="project" value="UniProtKB-EC"/>
</dbReference>
<comment type="pathway">
    <text evidence="3">Protein modification; protein ubiquitination.</text>
</comment>
<evidence type="ECO:0000256" key="6">
    <source>
        <dbReference type="ARBA" id="ARBA00022679"/>
    </source>
</evidence>
<dbReference type="Proteomes" id="UP000034805">
    <property type="component" value="Unassembled WGS sequence"/>
</dbReference>
<evidence type="ECO:0000313" key="15">
    <source>
        <dbReference type="EMBL" id="KPP58110.1"/>
    </source>
</evidence>
<dbReference type="UniPathway" id="UPA00143"/>
<evidence type="ECO:0000256" key="7">
    <source>
        <dbReference type="ARBA" id="ARBA00022692"/>
    </source>
</evidence>
<dbReference type="InterPro" id="IPR051073">
    <property type="entry name" value="ZNRF3_Arkadia_E3_ligases"/>
</dbReference>
<evidence type="ECO:0000256" key="5">
    <source>
        <dbReference type="ARBA" id="ARBA00022475"/>
    </source>
</evidence>
<dbReference type="GO" id="GO:0016567">
    <property type="term" value="P:protein ubiquitination"/>
    <property type="evidence" value="ECO:0007669"/>
    <property type="project" value="UniProtKB-UniPathway"/>
</dbReference>
<accession>A0A0P7W627</accession>
<keyword evidence="10" id="KW-1133">Transmembrane helix</keyword>
<evidence type="ECO:0000256" key="9">
    <source>
        <dbReference type="ARBA" id="ARBA00022786"/>
    </source>
</evidence>
<proteinExistence type="predicted"/>
<keyword evidence="7" id="KW-0812">Transmembrane</keyword>
<dbReference type="EC" id="2.3.2.27" evidence="4"/>
<dbReference type="GO" id="GO:0005886">
    <property type="term" value="C:plasma membrane"/>
    <property type="evidence" value="ECO:0007669"/>
    <property type="project" value="UniProtKB-SubCell"/>
</dbReference>
<keyword evidence="11" id="KW-0472">Membrane</keyword>
<feature type="region of interest" description="Disordered" evidence="13">
    <location>
        <begin position="108"/>
        <end position="131"/>
    </location>
</feature>
<dbReference type="PANTHER" id="PTHR16200">
    <property type="entry name" value="RING ZINC FINGER"/>
    <property type="match status" value="1"/>
</dbReference>
<sequence>ARLAVKRGAKAVIFDVTDDAGAAVELREALLASGDYLLVVLVQAKDAEVLMGLVNRNEEATVRIEVMVEPPRWSGFGVSFDVPVRTRASADPKRRVVSVPPTAHTLGLNSSPCAPLTQEAADPGKRGPPQRAFRKHSLHCLHHYYFLSKESNF</sequence>
<keyword evidence="8" id="KW-0732">Signal</keyword>
<keyword evidence="5" id="KW-1003">Cell membrane</keyword>
<keyword evidence="6" id="KW-0808">Transferase</keyword>
<evidence type="ECO:0000256" key="10">
    <source>
        <dbReference type="ARBA" id="ARBA00022989"/>
    </source>
</evidence>
<feature type="domain" description="ZNRF-3 ectodomain" evidence="14">
    <location>
        <begin position="1"/>
        <end position="66"/>
    </location>
</feature>
<dbReference type="EMBL" id="JARO02014656">
    <property type="protein sequence ID" value="KPP58110.1"/>
    <property type="molecule type" value="Genomic_DNA"/>
</dbReference>
<evidence type="ECO:0000256" key="3">
    <source>
        <dbReference type="ARBA" id="ARBA00004906"/>
    </source>
</evidence>
<comment type="subcellular location">
    <subcellularLocation>
        <location evidence="2">Cell membrane</location>
    </subcellularLocation>
    <subcellularLocation>
        <location evidence="12">Endomembrane system</location>
        <topology evidence="12">Single-pass type I membrane protein</topology>
    </subcellularLocation>
</comment>
<feature type="non-terminal residue" evidence="15">
    <location>
        <position position="1"/>
    </location>
</feature>
<dbReference type="AlphaFoldDB" id="A0A0P7W627"/>
<protein>
    <recommendedName>
        <fullName evidence="4">RING-type E3 ubiquitin transferase</fullName>
        <ecNumber evidence="4">2.3.2.27</ecNumber>
    </recommendedName>
</protein>
<keyword evidence="9" id="KW-0833">Ubl conjugation pathway</keyword>
<organism evidence="15 16">
    <name type="scientific">Scleropages formosus</name>
    <name type="common">Asian bonytongue</name>
    <name type="synonym">Osteoglossum formosum</name>
    <dbReference type="NCBI Taxonomy" id="113540"/>
    <lineage>
        <taxon>Eukaryota</taxon>
        <taxon>Metazoa</taxon>
        <taxon>Chordata</taxon>
        <taxon>Craniata</taxon>
        <taxon>Vertebrata</taxon>
        <taxon>Euteleostomi</taxon>
        <taxon>Actinopterygii</taxon>
        <taxon>Neopterygii</taxon>
        <taxon>Teleostei</taxon>
        <taxon>Osteoglossocephala</taxon>
        <taxon>Osteoglossomorpha</taxon>
        <taxon>Osteoglossiformes</taxon>
        <taxon>Osteoglossidae</taxon>
        <taxon>Scleropages</taxon>
    </lineage>
</organism>
<evidence type="ECO:0000256" key="12">
    <source>
        <dbReference type="ARBA" id="ARBA00046288"/>
    </source>
</evidence>
<reference evidence="15 16" key="1">
    <citation type="submission" date="2015-08" db="EMBL/GenBank/DDBJ databases">
        <title>The genome of the Asian arowana (Scleropages formosus).</title>
        <authorList>
            <person name="Tan M.H."/>
            <person name="Gan H.M."/>
            <person name="Croft L.J."/>
            <person name="Austin C.M."/>
        </authorList>
    </citation>
    <scope>NUCLEOTIDE SEQUENCE [LARGE SCALE GENOMIC DNA]</scope>
    <source>
        <strain evidence="15">Aro1</strain>
    </source>
</reference>
<comment type="caution">
    <text evidence="15">The sequence shown here is derived from an EMBL/GenBank/DDBJ whole genome shotgun (WGS) entry which is preliminary data.</text>
</comment>
<dbReference type="InterPro" id="IPR040700">
    <property type="entry name" value="ZNRF-3_ecto"/>
</dbReference>
<dbReference type="Pfam" id="PF18212">
    <property type="entry name" value="ZNRF_3_ecto"/>
    <property type="match status" value="1"/>
</dbReference>
<dbReference type="GO" id="GO:0012505">
    <property type="term" value="C:endomembrane system"/>
    <property type="evidence" value="ECO:0007669"/>
    <property type="project" value="UniProtKB-SubCell"/>
</dbReference>
<evidence type="ECO:0000259" key="14">
    <source>
        <dbReference type="Pfam" id="PF18212"/>
    </source>
</evidence>
<name>A0A0P7W627_SCLFO</name>
<evidence type="ECO:0000256" key="8">
    <source>
        <dbReference type="ARBA" id="ARBA00022729"/>
    </source>
</evidence>
<evidence type="ECO:0000256" key="2">
    <source>
        <dbReference type="ARBA" id="ARBA00004236"/>
    </source>
</evidence>